<reference evidence="3" key="1">
    <citation type="journal article" date="2021" name="Int. J. Syst. Evol. Microbiol.">
        <title>Actinocatenispora comari sp. nov., an endophytic actinomycete isolated from aerial parts of Comarum salesowianum.</title>
        <authorList>
            <person name="Oyunbileg N."/>
            <person name="Iizaka Y."/>
            <person name="Hamada M."/>
            <person name="Davaapurev B.O."/>
            <person name="Fukumoto A."/>
            <person name="Tsetseg B."/>
            <person name="Kato F."/>
            <person name="Tamura T."/>
            <person name="Batkhuu J."/>
            <person name="Anzai Y."/>
        </authorList>
    </citation>
    <scope>NUCLEOTIDE SEQUENCE [LARGE SCALE GENOMIC DNA]</scope>
    <source>
        <strain evidence="3">NUM-2625</strain>
    </source>
</reference>
<name>A0A8J4AC85_9ACTN</name>
<dbReference type="SUPFAM" id="SSF110849">
    <property type="entry name" value="ParB/Sulfiredoxin"/>
    <property type="match status" value="1"/>
</dbReference>
<dbReference type="Proteomes" id="UP000614996">
    <property type="component" value="Unassembled WGS sequence"/>
</dbReference>
<dbReference type="EMBL" id="BOPO01000017">
    <property type="protein sequence ID" value="GIL26058.1"/>
    <property type="molecule type" value="Genomic_DNA"/>
</dbReference>
<proteinExistence type="predicted"/>
<sequence length="180" mass="20565">MQSLRASHPQPKYRPPPSSASPTGALQPDNVSDETAVVAAPHRFSGAVRAALPMVPWRLDRLWRLRLPVRRLPVEQFGWLLELPLWQRDGRRFQVTPRQVLDAPDRFGDHLRRVLAADLRFPVHVVGHRGRLVILDGYHRLAKATIEDRREIDAMVLSDADLDGLCEHPRLLRRPDAPSR</sequence>
<feature type="region of interest" description="Disordered" evidence="1">
    <location>
        <begin position="1"/>
        <end position="30"/>
    </location>
</feature>
<evidence type="ECO:0008006" key="4">
    <source>
        <dbReference type="Google" id="ProtNLM"/>
    </source>
</evidence>
<dbReference type="InterPro" id="IPR036086">
    <property type="entry name" value="ParB/Sulfiredoxin_sf"/>
</dbReference>
<comment type="caution">
    <text evidence="2">The sequence shown here is derived from an EMBL/GenBank/DDBJ whole genome shotgun (WGS) entry which is preliminary data.</text>
</comment>
<dbReference type="AlphaFoldDB" id="A0A8J4AC85"/>
<evidence type="ECO:0000313" key="3">
    <source>
        <dbReference type="Proteomes" id="UP000614996"/>
    </source>
</evidence>
<organism evidence="2 3">
    <name type="scientific">Actinocatenispora comari</name>
    <dbReference type="NCBI Taxonomy" id="2807577"/>
    <lineage>
        <taxon>Bacteria</taxon>
        <taxon>Bacillati</taxon>
        <taxon>Actinomycetota</taxon>
        <taxon>Actinomycetes</taxon>
        <taxon>Micromonosporales</taxon>
        <taxon>Micromonosporaceae</taxon>
        <taxon>Actinocatenispora</taxon>
    </lineage>
</organism>
<evidence type="ECO:0000313" key="2">
    <source>
        <dbReference type="EMBL" id="GIL26058.1"/>
    </source>
</evidence>
<accession>A0A8J4AC85</accession>
<protein>
    <recommendedName>
        <fullName evidence="4">ParB/Sulfiredoxin domain-containing protein</fullName>
    </recommendedName>
</protein>
<evidence type="ECO:0000256" key="1">
    <source>
        <dbReference type="SAM" id="MobiDB-lite"/>
    </source>
</evidence>
<keyword evidence="3" id="KW-1185">Reference proteome</keyword>
<gene>
    <name evidence="2" type="ORF">NUM_13120</name>
</gene>